<dbReference type="EMBL" id="JAMYWD010000012">
    <property type="protein sequence ID" value="KAJ4950450.1"/>
    <property type="molecule type" value="Genomic_DNA"/>
</dbReference>
<dbReference type="GO" id="GO:0046872">
    <property type="term" value="F:metal ion binding"/>
    <property type="evidence" value="ECO:0007669"/>
    <property type="project" value="InterPro"/>
</dbReference>
<name>A0A9Q0JU28_9MAGN</name>
<evidence type="ECO:0000313" key="3">
    <source>
        <dbReference type="EMBL" id="KAJ4950450.1"/>
    </source>
</evidence>
<dbReference type="InterPro" id="IPR006121">
    <property type="entry name" value="HMA_dom"/>
</dbReference>
<proteinExistence type="predicted"/>
<dbReference type="SUPFAM" id="SSF55008">
    <property type="entry name" value="HMA, heavy metal-associated domain"/>
    <property type="match status" value="1"/>
</dbReference>
<dbReference type="PROSITE" id="PS50846">
    <property type="entry name" value="HMA_2"/>
    <property type="match status" value="1"/>
</dbReference>
<dbReference type="InterPro" id="IPR036163">
    <property type="entry name" value="HMA_dom_sf"/>
</dbReference>
<evidence type="ECO:0000313" key="4">
    <source>
        <dbReference type="Proteomes" id="UP001141806"/>
    </source>
</evidence>
<dbReference type="InterPro" id="IPR044594">
    <property type="entry name" value="HIPP01/3/5/6"/>
</dbReference>
<accession>A0A9Q0JU28</accession>
<evidence type="ECO:0000259" key="2">
    <source>
        <dbReference type="PROSITE" id="PS50846"/>
    </source>
</evidence>
<reference evidence="3" key="1">
    <citation type="journal article" date="2023" name="Plant J.">
        <title>The genome of the king protea, Protea cynaroides.</title>
        <authorList>
            <person name="Chang J."/>
            <person name="Duong T.A."/>
            <person name="Schoeman C."/>
            <person name="Ma X."/>
            <person name="Roodt D."/>
            <person name="Barker N."/>
            <person name="Li Z."/>
            <person name="Van de Peer Y."/>
            <person name="Mizrachi E."/>
        </authorList>
    </citation>
    <scope>NUCLEOTIDE SEQUENCE</scope>
    <source>
        <tissue evidence="3">Young leaves</tissue>
    </source>
</reference>
<organism evidence="3 4">
    <name type="scientific">Protea cynaroides</name>
    <dbReference type="NCBI Taxonomy" id="273540"/>
    <lineage>
        <taxon>Eukaryota</taxon>
        <taxon>Viridiplantae</taxon>
        <taxon>Streptophyta</taxon>
        <taxon>Embryophyta</taxon>
        <taxon>Tracheophyta</taxon>
        <taxon>Spermatophyta</taxon>
        <taxon>Magnoliopsida</taxon>
        <taxon>Proteales</taxon>
        <taxon>Proteaceae</taxon>
        <taxon>Protea</taxon>
    </lineage>
</organism>
<dbReference type="Pfam" id="PF00403">
    <property type="entry name" value="HMA"/>
    <property type="match status" value="1"/>
</dbReference>
<protein>
    <recommendedName>
        <fullName evidence="2">HMA domain-containing protein</fullName>
    </recommendedName>
</protein>
<feature type="region of interest" description="Disordered" evidence="1">
    <location>
        <begin position="112"/>
        <end position="161"/>
    </location>
</feature>
<gene>
    <name evidence="3" type="ORF">NE237_027282</name>
</gene>
<sequence length="161" mass="17971">MGEVCSAKIFEEFYCVSIANISFSLSLQKENLNQNEDQKKDGGKKEDGLIIAILKVDMHCDGCAKKVKHAVKRFEDVEDVKGDFSSNKLTVVVKMDLVKLCKRVEQKTKKKVELISPLPKKDKDGGAGGGNGDKKMEEKPAKKPDDKKTKQVPFLRLLPTF</sequence>
<keyword evidence="4" id="KW-1185">Reference proteome</keyword>
<dbReference type="PANTHER" id="PTHR46413:SF1">
    <property type="entry name" value="HEAVY METAL-ASSOCIATED ISOPRENYLATED PLANT PROTEIN 6"/>
    <property type="match status" value="1"/>
</dbReference>
<dbReference type="Gene3D" id="3.30.70.100">
    <property type="match status" value="1"/>
</dbReference>
<feature type="domain" description="HMA" evidence="2">
    <location>
        <begin position="49"/>
        <end position="112"/>
    </location>
</feature>
<dbReference type="Proteomes" id="UP001141806">
    <property type="component" value="Unassembled WGS sequence"/>
</dbReference>
<dbReference type="AlphaFoldDB" id="A0A9Q0JU28"/>
<dbReference type="PANTHER" id="PTHR46413">
    <property type="entry name" value="HEAVY METAL-ASSOCIATED ISOPRENYLATED PLANT PROTEIN 6"/>
    <property type="match status" value="1"/>
</dbReference>
<comment type="caution">
    <text evidence="3">The sequence shown here is derived from an EMBL/GenBank/DDBJ whole genome shotgun (WGS) entry which is preliminary data.</text>
</comment>
<feature type="compositionally biased region" description="Basic and acidic residues" evidence="1">
    <location>
        <begin position="112"/>
        <end position="125"/>
    </location>
</feature>
<evidence type="ECO:0000256" key="1">
    <source>
        <dbReference type="SAM" id="MobiDB-lite"/>
    </source>
</evidence>
<dbReference type="CDD" id="cd00371">
    <property type="entry name" value="HMA"/>
    <property type="match status" value="1"/>
</dbReference>
<feature type="compositionally biased region" description="Basic and acidic residues" evidence="1">
    <location>
        <begin position="132"/>
        <end position="149"/>
    </location>
</feature>
<dbReference type="OrthoDB" id="695833at2759"/>